<dbReference type="AlphaFoldDB" id="A0AAD4GYN3"/>
<evidence type="ECO:0000259" key="2">
    <source>
        <dbReference type="Pfam" id="PF07859"/>
    </source>
</evidence>
<dbReference type="InterPro" id="IPR013094">
    <property type="entry name" value="AB_hydrolase_3"/>
</dbReference>
<dbReference type="Gene3D" id="3.40.50.1820">
    <property type="entry name" value="alpha/beta hydrolase"/>
    <property type="match status" value="2"/>
</dbReference>
<gene>
    <name evidence="3" type="ORF">FE257_009150</name>
</gene>
<evidence type="ECO:0000256" key="1">
    <source>
        <dbReference type="ARBA" id="ARBA00022801"/>
    </source>
</evidence>
<protein>
    <recommendedName>
        <fullName evidence="2">Alpha/beta hydrolase fold-3 domain-containing protein</fullName>
    </recommendedName>
</protein>
<keyword evidence="4" id="KW-1185">Reference proteome</keyword>
<dbReference type="GO" id="GO:0016787">
    <property type="term" value="F:hydrolase activity"/>
    <property type="evidence" value="ECO:0007669"/>
    <property type="project" value="UniProtKB-KW"/>
</dbReference>
<dbReference type="Proteomes" id="UP001194746">
    <property type="component" value="Unassembled WGS sequence"/>
</dbReference>
<dbReference type="SUPFAM" id="SSF53474">
    <property type="entry name" value="alpha/beta-Hydrolases"/>
    <property type="match status" value="1"/>
</dbReference>
<sequence>MKSDLILDASKLWASAISPSRQNYLNQLQATSEGKPSLATDTIAVFRQVSENAAVVLPDGVDLFIPSHEPGRSIPCRMFRPKNGIPIKGVLMHIHGGGYVLNTEKTSDATLRRYVDITEHAVISVGYRRAPEHVFPAALRDCCDVADYLVTDGEAQLGAQLSIIAGDGLPSVHHVKNTHIVDGETRERYISWYLPGYDTKDLQRSDVAPLYTNLEEFRGRLPPALFLCGTVEALLDDSMMMCIKWIQGGEGILKLVPGGFHRFMAMPEEEVEAAKEGWSHVAEFLNEIMFA</sequence>
<accession>A0AAD4GYN3</accession>
<dbReference type="Pfam" id="PF07859">
    <property type="entry name" value="Abhydrolase_3"/>
    <property type="match status" value="1"/>
</dbReference>
<reference evidence="3" key="1">
    <citation type="journal article" date="2019" name="Beilstein J. Org. Chem.">
        <title>Nanangenines: drimane sesquiterpenoids as the dominant metabolite cohort of a novel Australian fungus, Aspergillus nanangensis.</title>
        <authorList>
            <person name="Lacey H.J."/>
            <person name="Gilchrist C.L.M."/>
            <person name="Crombie A."/>
            <person name="Kalaitzis J.A."/>
            <person name="Vuong D."/>
            <person name="Rutledge P.J."/>
            <person name="Turner P."/>
            <person name="Pitt J.I."/>
            <person name="Lacey E."/>
            <person name="Chooi Y.H."/>
            <person name="Piggott A.M."/>
        </authorList>
    </citation>
    <scope>NUCLEOTIDE SEQUENCE</scope>
    <source>
        <strain evidence="3">MST-FP2251</strain>
    </source>
</reference>
<evidence type="ECO:0000313" key="4">
    <source>
        <dbReference type="Proteomes" id="UP001194746"/>
    </source>
</evidence>
<reference evidence="3" key="2">
    <citation type="submission" date="2020-02" db="EMBL/GenBank/DDBJ databases">
        <authorList>
            <person name="Gilchrist C.L.M."/>
            <person name="Chooi Y.-H."/>
        </authorList>
    </citation>
    <scope>NUCLEOTIDE SEQUENCE</scope>
    <source>
        <strain evidence="3">MST-FP2251</strain>
    </source>
</reference>
<evidence type="ECO:0000313" key="3">
    <source>
        <dbReference type="EMBL" id="KAF9894177.1"/>
    </source>
</evidence>
<proteinExistence type="predicted"/>
<keyword evidence="1" id="KW-0378">Hydrolase</keyword>
<dbReference type="EMBL" id="VCAU01000005">
    <property type="protein sequence ID" value="KAF9894177.1"/>
    <property type="molecule type" value="Genomic_DNA"/>
</dbReference>
<dbReference type="PANTHER" id="PTHR48081">
    <property type="entry name" value="AB HYDROLASE SUPERFAMILY PROTEIN C4A8.06C"/>
    <property type="match status" value="1"/>
</dbReference>
<name>A0AAD4GYN3_ASPNN</name>
<dbReference type="PANTHER" id="PTHR48081:SF8">
    <property type="entry name" value="ALPHA_BETA HYDROLASE FOLD-3 DOMAIN-CONTAINING PROTEIN-RELATED"/>
    <property type="match status" value="1"/>
</dbReference>
<dbReference type="InterPro" id="IPR050300">
    <property type="entry name" value="GDXG_lipolytic_enzyme"/>
</dbReference>
<dbReference type="InterPro" id="IPR029058">
    <property type="entry name" value="AB_hydrolase_fold"/>
</dbReference>
<organism evidence="3 4">
    <name type="scientific">Aspergillus nanangensis</name>
    <dbReference type="NCBI Taxonomy" id="2582783"/>
    <lineage>
        <taxon>Eukaryota</taxon>
        <taxon>Fungi</taxon>
        <taxon>Dikarya</taxon>
        <taxon>Ascomycota</taxon>
        <taxon>Pezizomycotina</taxon>
        <taxon>Eurotiomycetes</taxon>
        <taxon>Eurotiomycetidae</taxon>
        <taxon>Eurotiales</taxon>
        <taxon>Aspergillaceae</taxon>
        <taxon>Aspergillus</taxon>
        <taxon>Aspergillus subgen. Circumdati</taxon>
    </lineage>
</organism>
<comment type="caution">
    <text evidence="3">The sequence shown here is derived from an EMBL/GenBank/DDBJ whole genome shotgun (WGS) entry which is preliminary data.</text>
</comment>
<feature type="domain" description="Alpha/beta hydrolase fold-3" evidence="2">
    <location>
        <begin position="91"/>
        <end position="167"/>
    </location>
</feature>